<protein>
    <submittedName>
        <fullName evidence="1">Uncharacterized protein</fullName>
    </submittedName>
</protein>
<gene>
    <name evidence="1" type="ORF">ERS007657_04261</name>
</gene>
<dbReference type="Proteomes" id="UP000046680">
    <property type="component" value="Unassembled WGS sequence"/>
</dbReference>
<name>A0A654U6T9_MYCTX</name>
<dbReference type="AlphaFoldDB" id="A0A654U6T9"/>
<proteinExistence type="predicted"/>
<evidence type="ECO:0000313" key="1">
    <source>
        <dbReference type="EMBL" id="CFS15047.1"/>
    </source>
</evidence>
<accession>A0A654U6T9</accession>
<dbReference type="EMBL" id="CGCX01002687">
    <property type="protein sequence ID" value="CFS15047.1"/>
    <property type="molecule type" value="Genomic_DNA"/>
</dbReference>
<reference evidence="1 2" key="1">
    <citation type="submission" date="2015-03" db="EMBL/GenBank/DDBJ databases">
        <authorList>
            <consortium name="Pathogen Informatics"/>
        </authorList>
    </citation>
    <scope>NUCLEOTIDE SEQUENCE [LARGE SCALE GENOMIC DNA]</scope>
    <source>
        <strain evidence="1 2">C09601061</strain>
    </source>
</reference>
<organism evidence="1 2">
    <name type="scientific">Mycobacterium tuberculosis</name>
    <dbReference type="NCBI Taxonomy" id="1773"/>
    <lineage>
        <taxon>Bacteria</taxon>
        <taxon>Bacillati</taxon>
        <taxon>Actinomycetota</taxon>
        <taxon>Actinomycetes</taxon>
        <taxon>Mycobacteriales</taxon>
        <taxon>Mycobacteriaceae</taxon>
        <taxon>Mycobacterium</taxon>
        <taxon>Mycobacterium tuberculosis complex</taxon>
    </lineage>
</organism>
<evidence type="ECO:0000313" key="2">
    <source>
        <dbReference type="Proteomes" id="UP000046680"/>
    </source>
</evidence>
<sequence>MMRAWAASFSGAMVWAIIKNPTVSRPSSRASPKCWIDTSASVQWVAIRQIDPPLSRASLMSSLVPTPGNIKNAIRASFAVAAASLISSCSGVFEKP</sequence>